<dbReference type="InParanoid" id="A0A0C3NY79"/>
<organism evidence="1 2">
    <name type="scientific">Pisolithus tinctorius Marx 270</name>
    <dbReference type="NCBI Taxonomy" id="870435"/>
    <lineage>
        <taxon>Eukaryota</taxon>
        <taxon>Fungi</taxon>
        <taxon>Dikarya</taxon>
        <taxon>Basidiomycota</taxon>
        <taxon>Agaricomycotina</taxon>
        <taxon>Agaricomycetes</taxon>
        <taxon>Agaricomycetidae</taxon>
        <taxon>Boletales</taxon>
        <taxon>Sclerodermatineae</taxon>
        <taxon>Pisolithaceae</taxon>
        <taxon>Pisolithus</taxon>
    </lineage>
</organism>
<dbReference type="Proteomes" id="UP000054217">
    <property type="component" value="Unassembled WGS sequence"/>
</dbReference>
<evidence type="ECO:0000313" key="1">
    <source>
        <dbReference type="EMBL" id="KIO00271.1"/>
    </source>
</evidence>
<dbReference type="EMBL" id="KN831997">
    <property type="protein sequence ID" value="KIO00271.1"/>
    <property type="molecule type" value="Genomic_DNA"/>
</dbReference>
<dbReference type="HOGENOM" id="CLU_2776978_0_0_1"/>
<evidence type="ECO:0000313" key="2">
    <source>
        <dbReference type="Proteomes" id="UP000054217"/>
    </source>
</evidence>
<keyword evidence="2" id="KW-1185">Reference proteome</keyword>
<sequence length="69" mass="7326">MPLDSRLAPFHPTGNSAFIFGPLFTGHDATCRAVLPDRSCATLPTLMGACLDSIELWAMGFCIAADAEL</sequence>
<protein>
    <submittedName>
        <fullName evidence="1">Uncharacterized protein</fullName>
    </submittedName>
</protein>
<dbReference type="AlphaFoldDB" id="A0A0C3NY79"/>
<gene>
    <name evidence="1" type="ORF">M404DRAFT_1003957</name>
</gene>
<proteinExistence type="predicted"/>
<name>A0A0C3NY79_PISTI</name>
<accession>A0A0C3NY79</accession>
<reference evidence="1 2" key="1">
    <citation type="submission" date="2014-04" db="EMBL/GenBank/DDBJ databases">
        <authorList>
            <consortium name="DOE Joint Genome Institute"/>
            <person name="Kuo A."/>
            <person name="Kohler A."/>
            <person name="Costa M.D."/>
            <person name="Nagy L.G."/>
            <person name="Floudas D."/>
            <person name="Copeland A."/>
            <person name="Barry K.W."/>
            <person name="Cichocki N."/>
            <person name="Veneault-Fourrey C."/>
            <person name="LaButti K."/>
            <person name="Lindquist E.A."/>
            <person name="Lipzen A."/>
            <person name="Lundell T."/>
            <person name="Morin E."/>
            <person name="Murat C."/>
            <person name="Sun H."/>
            <person name="Tunlid A."/>
            <person name="Henrissat B."/>
            <person name="Grigoriev I.V."/>
            <person name="Hibbett D.S."/>
            <person name="Martin F."/>
            <person name="Nordberg H.P."/>
            <person name="Cantor M.N."/>
            <person name="Hua S.X."/>
        </authorList>
    </citation>
    <scope>NUCLEOTIDE SEQUENCE [LARGE SCALE GENOMIC DNA]</scope>
    <source>
        <strain evidence="1 2">Marx 270</strain>
    </source>
</reference>
<reference evidence="2" key="2">
    <citation type="submission" date="2015-01" db="EMBL/GenBank/DDBJ databases">
        <title>Evolutionary Origins and Diversification of the Mycorrhizal Mutualists.</title>
        <authorList>
            <consortium name="DOE Joint Genome Institute"/>
            <consortium name="Mycorrhizal Genomics Consortium"/>
            <person name="Kohler A."/>
            <person name="Kuo A."/>
            <person name="Nagy L.G."/>
            <person name="Floudas D."/>
            <person name="Copeland A."/>
            <person name="Barry K.W."/>
            <person name="Cichocki N."/>
            <person name="Veneault-Fourrey C."/>
            <person name="LaButti K."/>
            <person name="Lindquist E.A."/>
            <person name="Lipzen A."/>
            <person name="Lundell T."/>
            <person name="Morin E."/>
            <person name="Murat C."/>
            <person name="Riley R."/>
            <person name="Ohm R."/>
            <person name="Sun H."/>
            <person name="Tunlid A."/>
            <person name="Henrissat B."/>
            <person name="Grigoriev I.V."/>
            <person name="Hibbett D.S."/>
            <person name="Martin F."/>
        </authorList>
    </citation>
    <scope>NUCLEOTIDE SEQUENCE [LARGE SCALE GENOMIC DNA]</scope>
    <source>
        <strain evidence="2">Marx 270</strain>
    </source>
</reference>